<protein>
    <submittedName>
        <fullName evidence="2">Uncharacterized protein</fullName>
    </submittedName>
</protein>
<feature type="compositionally biased region" description="Polar residues" evidence="1">
    <location>
        <begin position="43"/>
        <end position="54"/>
    </location>
</feature>
<sequence length="54" mass="5973">MADAPKINEVRLDDNGVLEFYDGTAWVPYPDVPDADGPPQALTKDSPTTEEWPQ</sequence>
<accession>A0A917NL27</accession>
<evidence type="ECO:0000313" key="3">
    <source>
        <dbReference type="Proteomes" id="UP000625682"/>
    </source>
</evidence>
<keyword evidence="3" id="KW-1185">Reference proteome</keyword>
<evidence type="ECO:0000256" key="1">
    <source>
        <dbReference type="SAM" id="MobiDB-lite"/>
    </source>
</evidence>
<dbReference type="Proteomes" id="UP000625682">
    <property type="component" value="Unassembled WGS sequence"/>
</dbReference>
<name>A0A917NL27_9ACTN</name>
<organism evidence="2 3">
    <name type="scientific">Streptomyces lacrimifluminis</name>
    <dbReference type="NCBI Taxonomy" id="1500077"/>
    <lineage>
        <taxon>Bacteria</taxon>
        <taxon>Bacillati</taxon>
        <taxon>Actinomycetota</taxon>
        <taxon>Actinomycetes</taxon>
        <taxon>Kitasatosporales</taxon>
        <taxon>Streptomycetaceae</taxon>
        <taxon>Streptomyces</taxon>
    </lineage>
</organism>
<reference evidence="2" key="1">
    <citation type="journal article" date="2014" name="Int. J. Syst. Evol. Microbiol.">
        <title>Complete genome sequence of Corynebacterium casei LMG S-19264T (=DSM 44701T), isolated from a smear-ripened cheese.</title>
        <authorList>
            <consortium name="US DOE Joint Genome Institute (JGI-PGF)"/>
            <person name="Walter F."/>
            <person name="Albersmeier A."/>
            <person name="Kalinowski J."/>
            <person name="Ruckert C."/>
        </authorList>
    </citation>
    <scope>NUCLEOTIDE SEQUENCE</scope>
    <source>
        <strain evidence="2">CGMCC 4.7272</strain>
    </source>
</reference>
<dbReference type="RefSeq" id="WP_189145309.1">
    <property type="nucleotide sequence ID" value="NZ_BAABER010000004.1"/>
</dbReference>
<comment type="caution">
    <text evidence="2">The sequence shown here is derived from an EMBL/GenBank/DDBJ whole genome shotgun (WGS) entry which is preliminary data.</text>
</comment>
<dbReference type="EMBL" id="BMMU01000001">
    <property type="protein sequence ID" value="GGJ09286.1"/>
    <property type="molecule type" value="Genomic_DNA"/>
</dbReference>
<feature type="region of interest" description="Disordered" evidence="1">
    <location>
        <begin position="29"/>
        <end position="54"/>
    </location>
</feature>
<dbReference type="AlphaFoldDB" id="A0A917NL27"/>
<reference evidence="2" key="2">
    <citation type="submission" date="2020-09" db="EMBL/GenBank/DDBJ databases">
        <authorList>
            <person name="Sun Q."/>
            <person name="Zhou Y."/>
        </authorList>
    </citation>
    <scope>NUCLEOTIDE SEQUENCE</scope>
    <source>
        <strain evidence="2">CGMCC 4.7272</strain>
    </source>
</reference>
<proteinExistence type="predicted"/>
<gene>
    <name evidence="2" type="ORF">GCM10012282_02440</name>
</gene>
<evidence type="ECO:0000313" key="2">
    <source>
        <dbReference type="EMBL" id="GGJ09286.1"/>
    </source>
</evidence>